<accession>A0ABP8WVF6</accession>
<dbReference type="InterPro" id="IPR000944">
    <property type="entry name" value="Tscrpt_reg_Rrf2"/>
</dbReference>
<dbReference type="PANTHER" id="PTHR33221">
    <property type="entry name" value="WINGED HELIX-TURN-HELIX TRANSCRIPTIONAL REGULATOR, RRF2 FAMILY"/>
    <property type="match status" value="1"/>
</dbReference>
<evidence type="ECO:0000313" key="2">
    <source>
        <dbReference type="EMBL" id="GAA4696186.1"/>
    </source>
</evidence>
<comment type="caution">
    <text evidence="2">The sequence shown here is derived from an EMBL/GenBank/DDBJ whole genome shotgun (WGS) entry which is preliminary data.</text>
</comment>
<evidence type="ECO:0000313" key="3">
    <source>
        <dbReference type="Proteomes" id="UP001500843"/>
    </source>
</evidence>
<dbReference type="PROSITE" id="PS51197">
    <property type="entry name" value="HTH_RRF2_2"/>
    <property type="match status" value="1"/>
</dbReference>
<dbReference type="PANTHER" id="PTHR33221:SF5">
    <property type="entry name" value="HTH-TYPE TRANSCRIPTIONAL REGULATOR ISCR"/>
    <property type="match status" value="1"/>
</dbReference>
<sequence length="155" mass="16342">MGSMRISARADYAVRAAAELAAADHDGPVRAEALARAQDIPHRFLEGILSDLRRDGLVTSHRGAGGGYRLARAADSITIADVVRAVDGPLVFVRGNRPSDLEFQGPAAPLLHVWVALRANVRAVLEAVSLADLVSGTLPDDVRALTQGDSAWANS</sequence>
<dbReference type="Pfam" id="PF02082">
    <property type="entry name" value="Rrf2"/>
    <property type="match status" value="1"/>
</dbReference>
<dbReference type="SUPFAM" id="SSF46785">
    <property type="entry name" value="Winged helix' DNA-binding domain"/>
    <property type="match status" value="1"/>
</dbReference>
<dbReference type="InterPro" id="IPR036390">
    <property type="entry name" value="WH_DNA-bd_sf"/>
</dbReference>
<protein>
    <submittedName>
        <fullName evidence="2">Rrf2 family transcriptional regulator</fullName>
    </submittedName>
</protein>
<dbReference type="PROSITE" id="PS01332">
    <property type="entry name" value="HTH_RRF2_1"/>
    <property type="match status" value="1"/>
</dbReference>
<dbReference type="InterPro" id="IPR030489">
    <property type="entry name" value="TR_Rrf2-type_CS"/>
</dbReference>
<name>A0ABP8WVF6_9MICO</name>
<keyword evidence="3" id="KW-1185">Reference proteome</keyword>
<keyword evidence="1" id="KW-0238">DNA-binding</keyword>
<dbReference type="EMBL" id="BAABHM010000007">
    <property type="protein sequence ID" value="GAA4696186.1"/>
    <property type="molecule type" value="Genomic_DNA"/>
</dbReference>
<reference evidence="3" key="1">
    <citation type="journal article" date="2019" name="Int. J. Syst. Evol. Microbiol.">
        <title>The Global Catalogue of Microorganisms (GCM) 10K type strain sequencing project: providing services to taxonomists for standard genome sequencing and annotation.</title>
        <authorList>
            <consortium name="The Broad Institute Genomics Platform"/>
            <consortium name="The Broad Institute Genome Sequencing Center for Infectious Disease"/>
            <person name="Wu L."/>
            <person name="Ma J."/>
        </authorList>
    </citation>
    <scope>NUCLEOTIDE SEQUENCE [LARGE SCALE GENOMIC DNA]</scope>
    <source>
        <strain evidence="3">JCM 17975</strain>
    </source>
</reference>
<dbReference type="Proteomes" id="UP001500843">
    <property type="component" value="Unassembled WGS sequence"/>
</dbReference>
<evidence type="ECO:0000256" key="1">
    <source>
        <dbReference type="ARBA" id="ARBA00023125"/>
    </source>
</evidence>
<dbReference type="NCBIfam" id="TIGR00738">
    <property type="entry name" value="rrf2_super"/>
    <property type="match status" value="1"/>
</dbReference>
<organism evidence="2 3">
    <name type="scientific">Promicromonospora umidemergens</name>
    <dbReference type="NCBI Taxonomy" id="629679"/>
    <lineage>
        <taxon>Bacteria</taxon>
        <taxon>Bacillati</taxon>
        <taxon>Actinomycetota</taxon>
        <taxon>Actinomycetes</taxon>
        <taxon>Micrococcales</taxon>
        <taxon>Promicromonosporaceae</taxon>
        <taxon>Promicromonospora</taxon>
    </lineage>
</organism>
<dbReference type="Gene3D" id="1.10.10.10">
    <property type="entry name" value="Winged helix-like DNA-binding domain superfamily/Winged helix DNA-binding domain"/>
    <property type="match status" value="1"/>
</dbReference>
<proteinExistence type="predicted"/>
<dbReference type="InterPro" id="IPR036388">
    <property type="entry name" value="WH-like_DNA-bd_sf"/>
</dbReference>
<gene>
    <name evidence="2" type="ORF">GCM10023198_15240</name>
</gene>